<reference evidence="2" key="2">
    <citation type="submission" date="2021-08" db="EMBL/GenBank/DDBJ databases">
        <authorList>
            <person name="Gostincar C."/>
            <person name="Sun X."/>
            <person name="Song Z."/>
            <person name="Gunde-Cimerman N."/>
        </authorList>
    </citation>
    <scope>NUCLEOTIDE SEQUENCE</scope>
    <source>
        <strain evidence="2">EXF-8016</strain>
    </source>
</reference>
<evidence type="ECO:0000256" key="1">
    <source>
        <dbReference type="SAM" id="MobiDB-lite"/>
    </source>
</evidence>
<proteinExistence type="predicted"/>
<dbReference type="Proteomes" id="UP000767238">
    <property type="component" value="Unassembled WGS sequence"/>
</dbReference>
<protein>
    <submittedName>
        <fullName evidence="2">Uncharacterized protein</fullName>
    </submittedName>
</protein>
<evidence type="ECO:0000313" key="2">
    <source>
        <dbReference type="EMBL" id="KAH0226079.1"/>
    </source>
</evidence>
<feature type="region of interest" description="Disordered" evidence="1">
    <location>
        <begin position="1"/>
        <end position="20"/>
    </location>
</feature>
<comment type="caution">
    <text evidence="2">The sequence shown here is derived from an EMBL/GenBank/DDBJ whole genome shotgun (WGS) entry which is preliminary data.</text>
</comment>
<sequence>MSHEPWAVAEAQLEPSSVEQNMAPTFTDAAEAVATSKPTNGVTGGAPADAALANTGEARKSTLADLANGDRDAVVAHLAKGLGPHKFLARFSTTSQKSETEPNPAALTTNGHVPGAEVSGPDGAASIVDDSTSFASTNGLRQDAPPAAELVQENVSHQSAAKPPMTFEEFVAFMADKYPNQGYESD</sequence>
<dbReference type="EMBL" id="JAHFYH010000013">
    <property type="protein sequence ID" value="KAH0226079.1"/>
    <property type="molecule type" value="Genomic_DNA"/>
</dbReference>
<gene>
    <name evidence="2" type="ORF">KCV03_g2845</name>
</gene>
<accession>A0A9P8GJD2</accession>
<evidence type="ECO:0000313" key="3">
    <source>
        <dbReference type="Proteomes" id="UP000767238"/>
    </source>
</evidence>
<feature type="non-terminal residue" evidence="2">
    <location>
        <position position="186"/>
    </location>
</feature>
<reference evidence="2" key="1">
    <citation type="journal article" date="2021" name="J Fungi (Basel)">
        <title>Virulence traits and population genomics of the black yeast Aureobasidium melanogenum.</title>
        <authorList>
            <person name="Cernosa A."/>
            <person name="Sun X."/>
            <person name="Gostincar C."/>
            <person name="Fang C."/>
            <person name="Gunde-Cimerman N."/>
            <person name="Song Z."/>
        </authorList>
    </citation>
    <scope>NUCLEOTIDE SEQUENCE</scope>
    <source>
        <strain evidence="2">EXF-8016</strain>
    </source>
</reference>
<dbReference type="AlphaFoldDB" id="A0A9P8GJD2"/>
<name>A0A9P8GJD2_AURME</name>
<organism evidence="2 3">
    <name type="scientific">Aureobasidium melanogenum</name>
    <name type="common">Aureobasidium pullulans var. melanogenum</name>
    <dbReference type="NCBI Taxonomy" id="46634"/>
    <lineage>
        <taxon>Eukaryota</taxon>
        <taxon>Fungi</taxon>
        <taxon>Dikarya</taxon>
        <taxon>Ascomycota</taxon>
        <taxon>Pezizomycotina</taxon>
        <taxon>Dothideomycetes</taxon>
        <taxon>Dothideomycetidae</taxon>
        <taxon>Dothideales</taxon>
        <taxon>Saccotheciaceae</taxon>
        <taxon>Aureobasidium</taxon>
    </lineage>
</organism>